<accession>A0A438E9B8</accession>
<evidence type="ECO:0000256" key="1">
    <source>
        <dbReference type="SAM" id="Phobius"/>
    </source>
</evidence>
<dbReference type="EMBL" id="QGNW01001357">
    <property type="protein sequence ID" value="RVW44333.1"/>
    <property type="molecule type" value="Genomic_DNA"/>
</dbReference>
<evidence type="ECO:0000313" key="3">
    <source>
        <dbReference type="Proteomes" id="UP000288805"/>
    </source>
</evidence>
<sequence length="51" mass="5834">MNNSIPVLNLNIPIFVSQGMLRLMILDIPKNKKKDIFVVLLIWSKKSPLLS</sequence>
<name>A0A438E9B8_VITVI</name>
<gene>
    <name evidence="2" type="ORF">CK203_071028</name>
</gene>
<organism evidence="2 3">
    <name type="scientific">Vitis vinifera</name>
    <name type="common">Grape</name>
    <dbReference type="NCBI Taxonomy" id="29760"/>
    <lineage>
        <taxon>Eukaryota</taxon>
        <taxon>Viridiplantae</taxon>
        <taxon>Streptophyta</taxon>
        <taxon>Embryophyta</taxon>
        <taxon>Tracheophyta</taxon>
        <taxon>Spermatophyta</taxon>
        <taxon>Magnoliopsida</taxon>
        <taxon>eudicotyledons</taxon>
        <taxon>Gunneridae</taxon>
        <taxon>Pentapetalae</taxon>
        <taxon>rosids</taxon>
        <taxon>Vitales</taxon>
        <taxon>Vitaceae</taxon>
        <taxon>Viteae</taxon>
        <taxon>Vitis</taxon>
    </lineage>
</organism>
<evidence type="ECO:0000313" key="2">
    <source>
        <dbReference type="EMBL" id="RVW44333.1"/>
    </source>
</evidence>
<keyword evidence="1" id="KW-0472">Membrane</keyword>
<comment type="caution">
    <text evidence="2">The sequence shown here is derived from an EMBL/GenBank/DDBJ whole genome shotgun (WGS) entry which is preliminary data.</text>
</comment>
<feature type="transmembrane region" description="Helical" evidence="1">
    <location>
        <begin position="6"/>
        <end position="25"/>
    </location>
</feature>
<dbReference type="Proteomes" id="UP000288805">
    <property type="component" value="Unassembled WGS sequence"/>
</dbReference>
<proteinExistence type="predicted"/>
<keyword evidence="1" id="KW-0812">Transmembrane</keyword>
<keyword evidence="1" id="KW-1133">Transmembrane helix</keyword>
<dbReference type="AlphaFoldDB" id="A0A438E9B8"/>
<reference evidence="2 3" key="1">
    <citation type="journal article" date="2018" name="PLoS Genet.">
        <title>Population sequencing reveals clonal diversity and ancestral inbreeding in the grapevine cultivar Chardonnay.</title>
        <authorList>
            <person name="Roach M.J."/>
            <person name="Johnson D.L."/>
            <person name="Bohlmann J."/>
            <person name="van Vuuren H.J."/>
            <person name="Jones S.J."/>
            <person name="Pretorius I.S."/>
            <person name="Schmidt S.A."/>
            <person name="Borneman A.R."/>
        </authorList>
    </citation>
    <scope>NUCLEOTIDE SEQUENCE [LARGE SCALE GENOMIC DNA]</scope>
    <source>
        <strain evidence="3">cv. Chardonnay</strain>
        <tissue evidence="2">Leaf</tissue>
    </source>
</reference>
<protein>
    <submittedName>
        <fullName evidence="2">Uncharacterized protein</fullName>
    </submittedName>
</protein>